<evidence type="ECO:0000256" key="3">
    <source>
        <dbReference type="ARBA" id="ARBA00023242"/>
    </source>
</evidence>
<protein>
    <recommendedName>
        <fullName evidence="4">Pre-mRNA 3'-end-processing endonuclease polyadenylation factor C-term domain-containing protein</fullName>
    </recommendedName>
</protein>
<dbReference type="Proteomes" id="UP000821853">
    <property type="component" value="Chromosome 4"/>
</dbReference>
<keyword evidence="2" id="KW-0507">mRNA processing</keyword>
<dbReference type="GO" id="GO:0006397">
    <property type="term" value="P:mRNA processing"/>
    <property type="evidence" value="ECO:0007669"/>
    <property type="project" value="UniProtKB-KW"/>
</dbReference>
<comment type="caution">
    <text evidence="5">The sequence shown here is derived from an EMBL/GenBank/DDBJ whole genome shotgun (WGS) entry which is preliminary data.</text>
</comment>
<gene>
    <name evidence="5" type="ORF">HPB48_004912</name>
</gene>
<dbReference type="VEuPathDB" id="VectorBase:HLOH_047790"/>
<evidence type="ECO:0000313" key="5">
    <source>
        <dbReference type="EMBL" id="KAH9373167.1"/>
    </source>
</evidence>
<sequence>MVVLEWNSSPVNDLFADAVITVVLRAQCSTLPSKSLPSTLVKVDRMHFTECLMETLAEMFGEDSVGKVVKGERMMVTVNDRSAHINLRSLEVQCEGDDVLQQIVSTAVTKLYNSMAPLKV</sequence>
<evidence type="ECO:0000313" key="6">
    <source>
        <dbReference type="Proteomes" id="UP000821853"/>
    </source>
</evidence>
<reference evidence="5 6" key="1">
    <citation type="journal article" date="2020" name="Cell">
        <title>Large-Scale Comparative Analyses of Tick Genomes Elucidate Their Genetic Diversity and Vector Capacities.</title>
        <authorList>
            <consortium name="Tick Genome and Microbiome Consortium (TIGMIC)"/>
            <person name="Jia N."/>
            <person name="Wang J."/>
            <person name="Shi W."/>
            <person name="Du L."/>
            <person name="Sun Y."/>
            <person name="Zhan W."/>
            <person name="Jiang J.F."/>
            <person name="Wang Q."/>
            <person name="Zhang B."/>
            <person name="Ji P."/>
            <person name="Bell-Sakyi L."/>
            <person name="Cui X.M."/>
            <person name="Yuan T.T."/>
            <person name="Jiang B.G."/>
            <person name="Yang W.F."/>
            <person name="Lam T.T."/>
            <person name="Chang Q.C."/>
            <person name="Ding S.J."/>
            <person name="Wang X.J."/>
            <person name="Zhu J.G."/>
            <person name="Ruan X.D."/>
            <person name="Zhao L."/>
            <person name="Wei J.T."/>
            <person name="Ye R.Z."/>
            <person name="Que T.C."/>
            <person name="Du C.H."/>
            <person name="Zhou Y.H."/>
            <person name="Cheng J.X."/>
            <person name="Dai P.F."/>
            <person name="Guo W.B."/>
            <person name="Han X.H."/>
            <person name="Huang E.J."/>
            <person name="Li L.F."/>
            <person name="Wei W."/>
            <person name="Gao Y.C."/>
            <person name="Liu J.Z."/>
            <person name="Shao H.Z."/>
            <person name="Wang X."/>
            <person name="Wang C.C."/>
            <person name="Yang T.C."/>
            <person name="Huo Q.B."/>
            <person name="Li W."/>
            <person name="Chen H.Y."/>
            <person name="Chen S.E."/>
            <person name="Zhou L.G."/>
            <person name="Ni X.B."/>
            <person name="Tian J.H."/>
            <person name="Sheng Y."/>
            <person name="Liu T."/>
            <person name="Pan Y.S."/>
            <person name="Xia L.Y."/>
            <person name="Li J."/>
            <person name="Zhao F."/>
            <person name="Cao W.C."/>
        </authorList>
    </citation>
    <scope>NUCLEOTIDE SEQUENCE [LARGE SCALE GENOMIC DNA]</scope>
    <source>
        <strain evidence="5">HaeL-2018</strain>
    </source>
</reference>
<comment type="subcellular location">
    <subcellularLocation>
        <location evidence="1">Nucleus</location>
    </subcellularLocation>
</comment>
<keyword evidence="3" id="KW-0539">Nucleus</keyword>
<proteinExistence type="predicted"/>
<keyword evidence="6" id="KW-1185">Reference proteome</keyword>
<dbReference type="EMBL" id="JABSTR010000006">
    <property type="protein sequence ID" value="KAH9373167.1"/>
    <property type="molecule type" value="Genomic_DNA"/>
</dbReference>
<dbReference type="GO" id="GO:0005634">
    <property type="term" value="C:nucleus"/>
    <property type="evidence" value="ECO:0007669"/>
    <property type="project" value="UniProtKB-SubCell"/>
</dbReference>
<dbReference type="AlphaFoldDB" id="A0A9J6GEE6"/>
<feature type="domain" description="Pre-mRNA 3'-end-processing endonuclease polyadenylation factor C-term" evidence="4">
    <location>
        <begin position="1"/>
        <end position="117"/>
    </location>
</feature>
<accession>A0A9J6GEE6</accession>
<dbReference type="OMA" id="KAYFQEC"/>
<evidence type="ECO:0000256" key="1">
    <source>
        <dbReference type="ARBA" id="ARBA00004123"/>
    </source>
</evidence>
<organism evidence="5 6">
    <name type="scientific">Haemaphysalis longicornis</name>
    <name type="common">Bush tick</name>
    <dbReference type="NCBI Taxonomy" id="44386"/>
    <lineage>
        <taxon>Eukaryota</taxon>
        <taxon>Metazoa</taxon>
        <taxon>Ecdysozoa</taxon>
        <taxon>Arthropoda</taxon>
        <taxon>Chelicerata</taxon>
        <taxon>Arachnida</taxon>
        <taxon>Acari</taxon>
        <taxon>Parasitiformes</taxon>
        <taxon>Ixodida</taxon>
        <taxon>Ixodoidea</taxon>
        <taxon>Ixodidae</taxon>
        <taxon>Haemaphysalinae</taxon>
        <taxon>Haemaphysalis</taxon>
    </lineage>
</organism>
<dbReference type="Pfam" id="PF11718">
    <property type="entry name" value="CPSF73-100_C"/>
    <property type="match status" value="1"/>
</dbReference>
<evidence type="ECO:0000259" key="4">
    <source>
        <dbReference type="Pfam" id="PF11718"/>
    </source>
</evidence>
<dbReference type="InterPro" id="IPR021718">
    <property type="entry name" value="CPSF73-100_C"/>
</dbReference>
<name>A0A9J6GEE6_HAELO</name>
<dbReference type="OrthoDB" id="10249535at2759"/>
<evidence type="ECO:0000256" key="2">
    <source>
        <dbReference type="ARBA" id="ARBA00022664"/>
    </source>
</evidence>